<reference evidence="1 2" key="1">
    <citation type="journal article" date="2017" name="Curr. Biol.">
        <title>The Evolution of Venom by Co-option of Single-Copy Genes.</title>
        <authorList>
            <person name="Martinson E.O."/>
            <person name="Mrinalini"/>
            <person name="Kelkar Y.D."/>
            <person name="Chang C.H."/>
            <person name="Werren J.H."/>
        </authorList>
    </citation>
    <scope>NUCLEOTIDE SEQUENCE [LARGE SCALE GENOMIC DNA]</scope>
    <source>
        <strain evidence="1 2">Alberta</strain>
        <tissue evidence="1">Whole body</tissue>
    </source>
</reference>
<dbReference type="Proteomes" id="UP000215335">
    <property type="component" value="Unassembled WGS sequence"/>
</dbReference>
<organism evidence="1 2">
    <name type="scientific">Trichomalopsis sarcophagae</name>
    <dbReference type="NCBI Taxonomy" id="543379"/>
    <lineage>
        <taxon>Eukaryota</taxon>
        <taxon>Metazoa</taxon>
        <taxon>Ecdysozoa</taxon>
        <taxon>Arthropoda</taxon>
        <taxon>Hexapoda</taxon>
        <taxon>Insecta</taxon>
        <taxon>Pterygota</taxon>
        <taxon>Neoptera</taxon>
        <taxon>Endopterygota</taxon>
        <taxon>Hymenoptera</taxon>
        <taxon>Apocrita</taxon>
        <taxon>Proctotrupomorpha</taxon>
        <taxon>Chalcidoidea</taxon>
        <taxon>Pteromalidae</taxon>
        <taxon>Pteromalinae</taxon>
        <taxon>Trichomalopsis</taxon>
    </lineage>
</organism>
<evidence type="ECO:0000313" key="1">
    <source>
        <dbReference type="EMBL" id="OXU23031.1"/>
    </source>
</evidence>
<sequence>MDMMPYSNIAGKFHEGWLSPTQVPIFWEHCLKIPLPDFAILHRTLLILLQQFREHCYYIVQYLINITIT</sequence>
<name>A0A232EXC3_9HYME</name>
<dbReference type="AlphaFoldDB" id="A0A232EXC3"/>
<evidence type="ECO:0000313" key="2">
    <source>
        <dbReference type="Proteomes" id="UP000215335"/>
    </source>
</evidence>
<protein>
    <submittedName>
        <fullName evidence="1">Uncharacterized protein</fullName>
    </submittedName>
</protein>
<keyword evidence="2" id="KW-1185">Reference proteome</keyword>
<gene>
    <name evidence="1" type="ORF">TSAR_014787</name>
</gene>
<comment type="caution">
    <text evidence="1">The sequence shown here is derived from an EMBL/GenBank/DDBJ whole genome shotgun (WGS) entry which is preliminary data.</text>
</comment>
<dbReference type="EMBL" id="NNAY01001751">
    <property type="protein sequence ID" value="OXU23031.1"/>
    <property type="molecule type" value="Genomic_DNA"/>
</dbReference>
<accession>A0A232EXC3</accession>
<proteinExistence type="predicted"/>